<dbReference type="CDD" id="cd08295">
    <property type="entry name" value="double_bond_reductase_like"/>
    <property type="match status" value="1"/>
</dbReference>
<dbReference type="InterPro" id="IPR013149">
    <property type="entry name" value="ADH-like_C"/>
</dbReference>
<evidence type="ECO:0000256" key="1">
    <source>
        <dbReference type="ARBA" id="ARBA00023002"/>
    </source>
</evidence>
<dbReference type="InterPro" id="IPR011032">
    <property type="entry name" value="GroES-like_sf"/>
</dbReference>
<dbReference type="Gene3D" id="3.90.180.10">
    <property type="entry name" value="Medium-chain alcohol dehydrogenases, catalytic domain"/>
    <property type="match status" value="1"/>
</dbReference>
<feature type="domain" description="Enoyl reductase (ER)" evidence="2">
    <location>
        <begin position="48"/>
        <end position="345"/>
    </location>
</feature>
<evidence type="ECO:0000313" key="3">
    <source>
        <dbReference type="Proteomes" id="UP001652623"/>
    </source>
</evidence>
<sequence>MAEKEEQVVRNKQVILNKYVEGFPKEEDMLVTSSASIKLKVPDGYGGILVKNLYLSCDAYQRILMTHIPNSAAVFGFYNIGSPLFGYGVAQVLDSGHPEFKQGDLVWGVTTWEEYSLLPTPENLVKILHTDVPLSSYAGILGMPGLTAYAGFYKVCNPKKGEKVFISAASSAVGQLVGQFAKLSGCYVVGSTGSKEKVELLKGKLGFDDAFNYKEEQDLEATLKRYFPQGIDIYFDNVGGKTLEAVLLNMRQFGRIAICGMVSQYNLDEQEGVKNLMQLVSGRIRMEGFNVIDHLPKYSEYLEYVLPYIRQGKIVSVEDIAQGLDSAPSGLVGLFTGRNVGKQLIHLSEPH</sequence>
<reference evidence="4" key="2">
    <citation type="submission" date="2025-08" db="UniProtKB">
        <authorList>
            <consortium name="RefSeq"/>
        </authorList>
    </citation>
    <scope>IDENTIFICATION</scope>
    <source>
        <tissue evidence="4">Seedling</tissue>
    </source>
</reference>
<dbReference type="SMART" id="SM00829">
    <property type="entry name" value="PKS_ER"/>
    <property type="match status" value="1"/>
</dbReference>
<dbReference type="InterPro" id="IPR036291">
    <property type="entry name" value="NAD(P)-bd_dom_sf"/>
</dbReference>
<dbReference type="InterPro" id="IPR041694">
    <property type="entry name" value="ADH_N_2"/>
</dbReference>
<dbReference type="SUPFAM" id="SSF51735">
    <property type="entry name" value="NAD(P)-binding Rossmann-fold domains"/>
    <property type="match status" value="1"/>
</dbReference>
<dbReference type="RefSeq" id="XP_048323313.1">
    <property type="nucleotide sequence ID" value="XM_048467356.2"/>
</dbReference>
<proteinExistence type="predicted"/>
<dbReference type="PANTHER" id="PTHR43205:SF7">
    <property type="entry name" value="PROSTAGLANDIN REDUCTASE 1"/>
    <property type="match status" value="1"/>
</dbReference>
<dbReference type="InterPro" id="IPR020843">
    <property type="entry name" value="ER"/>
</dbReference>
<dbReference type="Pfam" id="PF00107">
    <property type="entry name" value="ADH_zinc_N"/>
    <property type="match status" value="1"/>
</dbReference>
<name>A0ABM3I8M0_ZIZJJ</name>
<dbReference type="Gene3D" id="3.40.50.720">
    <property type="entry name" value="NAD(P)-binding Rossmann-like Domain"/>
    <property type="match status" value="1"/>
</dbReference>
<dbReference type="InterPro" id="IPR045010">
    <property type="entry name" value="MDR_fam"/>
</dbReference>
<dbReference type="Proteomes" id="UP001652623">
    <property type="component" value="Chromosome 1"/>
</dbReference>
<keyword evidence="3" id="KW-1185">Reference proteome</keyword>
<dbReference type="PANTHER" id="PTHR43205">
    <property type="entry name" value="PROSTAGLANDIN REDUCTASE"/>
    <property type="match status" value="1"/>
</dbReference>
<organism evidence="3 4">
    <name type="scientific">Ziziphus jujuba</name>
    <name type="common">Chinese jujube</name>
    <name type="synonym">Ziziphus sativa</name>
    <dbReference type="NCBI Taxonomy" id="326968"/>
    <lineage>
        <taxon>Eukaryota</taxon>
        <taxon>Viridiplantae</taxon>
        <taxon>Streptophyta</taxon>
        <taxon>Embryophyta</taxon>
        <taxon>Tracheophyta</taxon>
        <taxon>Spermatophyta</taxon>
        <taxon>Magnoliopsida</taxon>
        <taxon>eudicotyledons</taxon>
        <taxon>Gunneridae</taxon>
        <taxon>Pentapetalae</taxon>
        <taxon>rosids</taxon>
        <taxon>fabids</taxon>
        <taxon>Rosales</taxon>
        <taxon>Rhamnaceae</taxon>
        <taxon>Paliureae</taxon>
        <taxon>Ziziphus</taxon>
    </lineage>
</organism>
<dbReference type="GeneID" id="107415703"/>
<dbReference type="Pfam" id="PF16884">
    <property type="entry name" value="ADH_N_2"/>
    <property type="match status" value="1"/>
</dbReference>
<evidence type="ECO:0000259" key="2">
    <source>
        <dbReference type="SMART" id="SM00829"/>
    </source>
</evidence>
<accession>A0ABM3I8M0</accession>
<gene>
    <name evidence="4" type="primary">LOC107415703</name>
</gene>
<dbReference type="SUPFAM" id="SSF50129">
    <property type="entry name" value="GroES-like"/>
    <property type="match status" value="1"/>
</dbReference>
<protein>
    <submittedName>
        <fullName evidence="4">2-alkenal reductase (NADP(+)-dependent)</fullName>
    </submittedName>
</protein>
<evidence type="ECO:0000313" key="4">
    <source>
        <dbReference type="RefSeq" id="XP_048323313.1"/>
    </source>
</evidence>
<keyword evidence="1" id="KW-0560">Oxidoreductase</keyword>
<reference evidence="3" key="1">
    <citation type="submission" date="2025-05" db="UniProtKB">
        <authorList>
            <consortium name="RefSeq"/>
        </authorList>
    </citation>
    <scope>NUCLEOTIDE SEQUENCE [LARGE SCALE GENOMIC DNA]</scope>
</reference>